<feature type="compositionally biased region" description="Basic and acidic residues" evidence="1">
    <location>
        <begin position="198"/>
        <end position="209"/>
    </location>
</feature>
<feature type="compositionally biased region" description="Basic and acidic residues" evidence="1">
    <location>
        <begin position="418"/>
        <end position="428"/>
    </location>
</feature>
<keyword evidence="2" id="KW-1185">Reference proteome</keyword>
<feature type="compositionally biased region" description="Basic and acidic residues" evidence="1">
    <location>
        <begin position="142"/>
        <end position="153"/>
    </location>
</feature>
<proteinExistence type="predicted"/>
<feature type="compositionally biased region" description="Basic and acidic residues" evidence="1">
    <location>
        <begin position="439"/>
        <end position="453"/>
    </location>
</feature>
<organism evidence="2 3">
    <name type="scientific">Parastrongyloides trichosuri</name>
    <name type="common">Possum-specific nematode worm</name>
    <dbReference type="NCBI Taxonomy" id="131310"/>
    <lineage>
        <taxon>Eukaryota</taxon>
        <taxon>Metazoa</taxon>
        <taxon>Ecdysozoa</taxon>
        <taxon>Nematoda</taxon>
        <taxon>Chromadorea</taxon>
        <taxon>Rhabditida</taxon>
        <taxon>Tylenchina</taxon>
        <taxon>Panagrolaimomorpha</taxon>
        <taxon>Strongyloidoidea</taxon>
        <taxon>Strongyloididae</taxon>
        <taxon>Parastrongyloides</taxon>
    </lineage>
</organism>
<accession>A0A0N4Z5J3</accession>
<sequence>MTGRSVVGSVIPRHDGKARQTRLVGQDAGQGVDLQRHGAARLDVLFVDLAVGADDMADARGAEPVLGQQGAQRLFFRRRAARPAQGDVQHADVRQARVEEAQNGQHQQGRPRRDQPQLPQTDAEHHPDGRGGPQRRRRGQAVHREPLAEDHPGAQEADAGQDAVRHPRRVDHQTLLRQGDEPPAGLVHGRQHEHARRHADQDVGAEPRRMAVVGPLAPRTARGRSPRRTGSRCRSVCRAPSASGRSPAAARAGRRSPSWPDAWPPASGRRRSCRPGCGCGTPQGGRDRSARSRSARPPPWPRPPAPAGSVPRRPNALDLRAGRGKPSVVARVQRIAADGRQGRQPRRQGLERRLALGMDAPAATHHGAVVDQFETVGRGPGVDRAQGGFDLGLGRGAVASPAHLHIGQGAVGQARIDQPQRDQDQARDHRPRRTQGEQPRPEQQADGRGDPQRGRRRQAVDGEAGAEDDPGAQEADPRQHPVGHAGRVSDDVLVRQGAKGPVGLGHGRQHQQAGRQADQDVGAEPRRPAPPFALKPDHPAGYQGPRDR</sequence>
<evidence type="ECO:0000313" key="3">
    <source>
        <dbReference type="WBParaSite" id="PTRK_0000237900.1"/>
    </source>
</evidence>
<feature type="region of interest" description="Disordered" evidence="1">
    <location>
        <begin position="1"/>
        <end position="23"/>
    </location>
</feature>
<evidence type="ECO:0000313" key="2">
    <source>
        <dbReference type="Proteomes" id="UP000038045"/>
    </source>
</evidence>
<dbReference type="Proteomes" id="UP000038045">
    <property type="component" value="Unplaced"/>
</dbReference>
<protein>
    <submittedName>
        <fullName evidence="3">LigA</fullName>
    </submittedName>
</protein>
<dbReference type="AlphaFoldDB" id="A0A0N4Z5J3"/>
<feature type="compositionally biased region" description="Low complexity" evidence="1">
    <location>
        <begin position="510"/>
        <end position="520"/>
    </location>
</feature>
<evidence type="ECO:0000256" key="1">
    <source>
        <dbReference type="SAM" id="MobiDB-lite"/>
    </source>
</evidence>
<feature type="compositionally biased region" description="Basic residues" evidence="1">
    <location>
        <begin position="221"/>
        <end position="231"/>
    </location>
</feature>
<feature type="compositionally biased region" description="Pro residues" evidence="1">
    <location>
        <begin position="296"/>
        <end position="306"/>
    </location>
</feature>
<feature type="region of interest" description="Disordered" evidence="1">
    <location>
        <begin position="99"/>
        <end position="329"/>
    </location>
</feature>
<name>A0A0N4Z5J3_PARTI</name>
<feature type="compositionally biased region" description="Basic and acidic residues" evidence="1">
    <location>
        <begin position="170"/>
        <end position="180"/>
    </location>
</feature>
<dbReference type="WBParaSite" id="PTRK_0000237900.1">
    <property type="protein sequence ID" value="PTRK_0000237900.1"/>
    <property type="gene ID" value="PTRK_0000237900"/>
</dbReference>
<feature type="compositionally biased region" description="Low complexity" evidence="1">
    <location>
        <begin position="238"/>
        <end position="267"/>
    </location>
</feature>
<feature type="region of interest" description="Disordered" evidence="1">
    <location>
        <begin position="410"/>
        <end position="548"/>
    </location>
</feature>
<reference evidence="3" key="1">
    <citation type="submission" date="2017-02" db="UniProtKB">
        <authorList>
            <consortium name="WormBaseParasite"/>
        </authorList>
    </citation>
    <scope>IDENTIFICATION</scope>
</reference>